<gene>
    <name evidence="11" type="ORF">HF324_03445</name>
    <name evidence="10" type="ORF">HF329_03685</name>
</gene>
<dbReference type="Gene3D" id="3.10.20.30">
    <property type="match status" value="1"/>
</dbReference>
<keyword evidence="13" id="KW-1185">Reference proteome</keyword>
<dbReference type="SUPFAM" id="SSF54292">
    <property type="entry name" value="2Fe-2S ferredoxin-like"/>
    <property type="match status" value="1"/>
</dbReference>
<dbReference type="CDD" id="cd00207">
    <property type="entry name" value="fer2"/>
    <property type="match status" value="1"/>
</dbReference>
<keyword evidence="5" id="KW-0249">Electron transport</keyword>
<feature type="domain" description="2Fe-2S ferredoxin-type" evidence="9">
    <location>
        <begin position="18"/>
        <end position="108"/>
    </location>
</feature>
<protein>
    <submittedName>
        <fullName evidence="10">2Fe-2S iron-sulfur cluster binding domain-containing protein</fullName>
    </submittedName>
</protein>
<dbReference type="RefSeq" id="WP_168802729.1">
    <property type="nucleotide sequence ID" value="NZ_CP051204.2"/>
</dbReference>
<reference evidence="12 13" key="1">
    <citation type="submission" date="2020-04" db="EMBL/GenBank/DDBJ databases">
        <authorList>
            <person name="Kittiwongwattana C."/>
        </authorList>
    </citation>
    <scope>NUCLEOTIDE SEQUENCE [LARGE SCALE GENOMIC DNA]</scope>
    <source>
        <strain evidence="13">1303</strain>
        <strain evidence="12">1310</strain>
    </source>
</reference>
<dbReference type="AlphaFoldDB" id="A0AAE7D5U1"/>
<evidence type="ECO:0000256" key="3">
    <source>
        <dbReference type="ARBA" id="ARBA00022714"/>
    </source>
</evidence>
<keyword evidence="7" id="KW-0411">Iron-sulfur</keyword>
<dbReference type="GO" id="GO:0046872">
    <property type="term" value="F:metal ion binding"/>
    <property type="evidence" value="ECO:0007669"/>
    <property type="project" value="UniProtKB-KW"/>
</dbReference>
<name>A0AAE7D5U1_9BACT</name>
<dbReference type="InterPro" id="IPR001041">
    <property type="entry name" value="2Fe-2S_ferredoxin-type"/>
</dbReference>
<dbReference type="InterPro" id="IPR036010">
    <property type="entry name" value="2Fe-2S_ferredoxin-like_sf"/>
</dbReference>
<keyword evidence="6" id="KW-0408">Iron</keyword>
<dbReference type="GO" id="GO:0051537">
    <property type="term" value="F:2 iron, 2 sulfur cluster binding"/>
    <property type="evidence" value="ECO:0007669"/>
    <property type="project" value="UniProtKB-KW"/>
</dbReference>
<keyword evidence="4" id="KW-0479">Metal-binding</keyword>
<dbReference type="Proteomes" id="UP000503144">
    <property type="component" value="Chromosome"/>
</dbReference>
<dbReference type="KEGG" id="coy:HF329_03685"/>
<evidence type="ECO:0000313" key="12">
    <source>
        <dbReference type="Proteomes" id="UP000502421"/>
    </source>
</evidence>
<dbReference type="PANTHER" id="PTHR43112:SF3">
    <property type="entry name" value="FERREDOXIN-2, CHLOROPLASTIC"/>
    <property type="match status" value="1"/>
</dbReference>
<evidence type="ECO:0000256" key="1">
    <source>
        <dbReference type="ARBA" id="ARBA00007874"/>
    </source>
</evidence>
<evidence type="ECO:0000259" key="9">
    <source>
        <dbReference type="PROSITE" id="PS51085"/>
    </source>
</evidence>
<evidence type="ECO:0000313" key="13">
    <source>
        <dbReference type="Proteomes" id="UP000503144"/>
    </source>
</evidence>
<dbReference type="PROSITE" id="PS51085">
    <property type="entry name" value="2FE2S_FER_2"/>
    <property type="match status" value="1"/>
</dbReference>
<dbReference type="InterPro" id="IPR012675">
    <property type="entry name" value="Beta-grasp_dom_sf"/>
</dbReference>
<dbReference type="EMBL" id="CP051204">
    <property type="protein sequence ID" value="QJB36959.1"/>
    <property type="molecule type" value="Genomic_DNA"/>
</dbReference>
<evidence type="ECO:0000313" key="11">
    <source>
        <dbReference type="EMBL" id="QJB36959.1"/>
    </source>
</evidence>
<evidence type="ECO:0000256" key="7">
    <source>
        <dbReference type="ARBA" id="ARBA00023014"/>
    </source>
</evidence>
<keyword evidence="2" id="KW-0813">Transport</keyword>
<evidence type="ECO:0000256" key="4">
    <source>
        <dbReference type="ARBA" id="ARBA00022723"/>
    </source>
</evidence>
<accession>A0AAE7D5U1</accession>
<comment type="cofactor">
    <cofactor evidence="8">
        <name>[2Fe-2S] cluster</name>
        <dbReference type="ChEBI" id="CHEBI:190135"/>
    </cofactor>
</comment>
<evidence type="ECO:0000256" key="5">
    <source>
        <dbReference type="ARBA" id="ARBA00022982"/>
    </source>
</evidence>
<sequence length="108" mass="11485">MNTDTLKTDGPDSATAGITVTVTLGGVTSQVTWDEQIPLLDALLSAGIAVPYSCCRGQCGTCVCQLQEGEVRLRRNYVLSATHLESGLILTCVASPQSSHIRINYDTL</sequence>
<organism evidence="10 12">
    <name type="scientific">Chitinophaga oryzae</name>
    <dbReference type="NCBI Taxonomy" id="2725414"/>
    <lineage>
        <taxon>Bacteria</taxon>
        <taxon>Pseudomonadati</taxon>
        <taxon>Bacteroidota</taxon>
        <taxon>Chitinophagia</taxon>
        <taxon>Chitinophagales</taxon>
        <taxon>Chitinophagaceae</taxon>
        <taxon>Chitinophaga</taxon>
    </lineage>
</organism>
<reference evidence="10 13" key="2">
    <citation type="submission" date="2020-09" db="EMBL/GenBank/DDBJ databases">
        <authorList>
            <person name="Kittiwongwattana C."/>
        </authorList>
    </citation>
    <scope>NUCLEOTIDE SEQUENCE</scope>
    <source>
        <strain evidence="11 13">1303</strain>
        <strain evidence="10">1310</strain>
    </source>
</reference>
<evidence type="ECO:0000256" key="8">
    <source>
        <dbReference type="ARBA" id="ARBA00034078"/>
    </source>
</evidence>
<dbReference type="Pfam" id="PF00111">
    <property type="entry name" value="Fer2"/>
    <property type="match status" value="1"/>
</dbReference>
<proteinExistence type="inferred from homology"/>
<evidence type="ECO:0000256" key="6">
    <source>
        <dbReference type="ARBA" id="ARBA00023004"/>
    </source>
</evidence>
<dbReference type="EMBL" id="CP051205">
    <property type="protein sequence ID" value="QJB30449.1"/>
    <property type="molecule type" value="Genomic_DNA"/>
</dbReference>
<dbReference type="PANTHER" id="PTHR43112">
    <property type="entry name" value="FERREDOXIN"/>
    <property type="match status" value="1"/>
</dbReference>
<comment type="similarity">
    <text evidence="1">Belongs to the 2Fe2S plant-type ferredoxin family.</text>
</comment>
<evidence type="ECO:0000313" key="10">
    <source>
        <dbReference type="EMBL" id="QJB30449.1"/>
    </source>
</evidence>
<keyword evidence="3" id="KW-0001">2Fe-2S</keyword>
<evidence type="ECO:0000256" key="2">
    <source>
        <dbReference type="ARBA" id="ARBA00022448"/>
    </source>
</evidence>
<dbReference type="Proteomes" id="UP000502421">
    <property type="component" value="Chromosome"/>
</dbReference>